<accession>A0A927BYJ0</accession>
<dbReference type="EMBL" id="JACXLD010000001">
    <property type="protein sequence ID" value="MBD2857923.1"/>
    <property type="molecule type" value="Genomic_DNA"/>
</dbReference>
<feature type="chain" id="PRO_5038070070" description="TIGR02001 family outer membrane protein" evidence="1">
    <location>
        <begin position="21"/>
        <end position="228"/>
    </location>
</feature>
<keyword evidence="3" id="KW-1185">Reference proteome</keyword>
<organism evidence="2 3">
    <name type="scientific">Spongiibacter pelagi</name>
    <dbReference type="NCBI Taxonomy" id="2760804"/>
    <lineage>
        <taxon>Bacteria</taxon>
        <taxon>Pseudomonadati</taxon>
        <taxon>Pseudomonadota</taxon>
        <taxon>Gammaproteobacteria</taxon>
        <taxon>Cellvibrionales</taxon>
        <taxon>Spongiibacteraceae</taxon>
        <taxon>Spongiibacter</taxon>
    </lineage>
</organism>
<reference evidence="2" key="1">
    <citation type="submission" date="2020-09" db="EMBL/GenBank/DDBJ databases">
        <authorList>
            <person name="Yoon J.-W."/>
        </authorList>
    </citation>
    <scope>NUCLEOTIDE SEQUENCE</scope>
    <source>
        <strain evidence="2">KMU-158</strain>
    </source>
</reference>
<proteinExistence type="predicted"/>
<dbReference type="AlphaFoldDB" id="A0A927BYJ0"/>
<evidence type="ECO:0000256" key="1">
    <source>
        <dbReference type="SAM" id="SignalP"/>
    </source>
</evidence>
<dbReference type="InterPro" id="IPR010239">
    <property type="entry name" value="CHP02001"/>
</dbReference>
<comment type="caution">
    <text evidence="2">The sequence shown here is derived from an EMBL/GenBank/DDBJ whole genome shotgun (WGS) entry which is preliminary data.</text>
</comment>
<evidence type="ECO:0000313" key="2">
    <source>
        <dbReference type="EMBL" id="MBD2857923.1"/>
    </source>
</evidence>
<sequence>MNSAKKILGLAILATAPAMASAVEVSGNVTLASDYTFRGQSQTNERGAIQGGFDADFGNGFTLGAWSSNVDGGAGTENTQELDLYAGYSFAVSEGVSLDLGYTHYIYPGKEVESNYDEFLVGVSFAGASLSVIYSPEYFGSDNGSAVITNLDYSMAVNEAVSIDYHIGYIDGAEDGIVDSDSQYVDYKIGVNYGVGGVTLGLAYVGTDTDSNADILDDRMVLSISKSL</sequence>
<protein>
    <recommendedName>
        <fullName evidence="4">TIGR02001 family outer membrane protein</fullName>
    </recommendedName>
</protein>
<name>A0A927BYJ0_9GAMM</name>
<dbReference type="Proteomes" id="UP000610558">
    <property type="component" value="Unassembled WGS sequence"/>
</dbReference>
<keyword evidence="1" id="KW-0732">Signal</keyword>
<feature type="signal peptide" evidence="1">
    <location>
        <begin position="1"/>
        <end position="20"/>
    </location>
</feature>
<gene>
    <name evidence="2" type="ORF">IB286_02810</name>
</gene>
<evidence type="ECO:0000313" key="3">
    <source>
        <dbReference type="Proteomes" id="UP000610558"/>
    </source>
</evidence>
<evidence type="ECO:0008006" key="4">
    <source>
        <dbReference type="Google" id="ProtNLM"/>
    </source>
</evidence>
<dbReference type="Pfam" id="PF09694">
    <property type="entry name" value="Gcw_chp"/>
    <property type="match status" value="1"/>
</dbReference>
<dbReference type="RefSeq" id="WP_190762200.1">
    <property type="nucleotide sequence ID" value="NZ_JACXLD010000001.1"/>
</dbReference>
<dbReference type="NCBIfam" id="TIGR02001">
    <property type="entry name" value="gcw_chp"/>
    <property type="match status" value="1"/>
</dbReference>